<comment type="caution">
    <text evidence="1">The sequence shown here is derived from an EMBL/GenBank/DDBJ whole genome shotgun (WGS) entry which is preliminary data.</text>
</comment>
<dbReference type="EMBL" id="MU273661">
    <property type="protein sequence ID" value="KAI0029699.1"/>
    <property type="molecule type" value="Genomic_DNA"/>
</dbReference>
<gene>
    <name evidence="1" type="ORF">K488DRAFT_72776</name>
</gene>
<organism evidence="1 2">
    <name type="scientific">Vararia minispora EC-137</name>
    <dbReference type="NCBI Taxonomy" id="1314806"/>
    <lineage>
        <taxon>Eukaryota</taxon>
        <taxon>Fungi</taxon>
        <taxon>Dikarya</taxon>
        <taxon>Basidiomycota</taxon>
        <taxon>Agaricomycotina</taxon>
        <taxon>Agaricomycetes</taxon>
        <taxon>Russulales</taxon>
        <taxon>Lachnocladiaceae</taxon>
        <taxon>Vararia</taxon>
    </lineage>
</organism>
<reference evidence="1" key="2">
    <citation type="journal article" date="2022" name="New Phytol.">
        <title>Evolutionary transition to the ectomycorrhizal habit in the genomes of a hyperdiverse lineage of mushroom-forming fungi.</title>
        <authorList>
            <person name="Looney B."/>
            <person name="Miyauchi S."/>
            <person name="Morin E."/>
            <person name="Drula E."/>
            <person name="Courty P.E."/>
            <person name="Kohler A."/>
            <person name="Kuo A."/>
            <person name="LaButti K."/>
            <person name="Pangilinan J."/>
            <person name="Lipzen A."/>
            <person name="Riley R."/>
            <person name="Andreopoulos W."/>
            <person name="He G."/>
            <person name="Johnson J."/>
            <person name="Nolan M."/>
            <person name="Tritt A."/>
            <person name="Barry K.W."/>
            <person name="Grigoriev I.V."/>
            <person name="Nagy L.G."/>
            <person name="Hibbett D."/>
            <person name="Henrissat B."/>
            <person name="Matheny P.B."/>
            <person name="Labbe J."/>
            <person name="Martin F.M."/>
        </authorList>
    </citation>
    <scope>NUCLEOTIDE SEQUENCE</scope>
    <source>
        <strain evidence="1">EC-137</strain>
    </source>
</reference>
<dbReference type="Proteomes" id="UP000814128">
    <property type="component" value="Unassembled WGS sequence"/>
</dbReference>
<keyword evidence="2" id="KW-1185">Reference proteome</keyword>
<proteinExistence type="predicted"/>
<reference evidence="1" key="1">
    <citation type="submission" date="2021-02" db="EMBL/GenBank/DDBJ databases">
        <authorList>
            <consortium name="DOE Joint Genome Institute"/>
            <person name="Ahrendt S."/>
            <person name="Looney B.P."/>
            <person name="Miyauchi S."/>
            <person name="Morin E."/>
            <person name="Drula E."/>
            <person name="Courty P.E."/>
            <person name="Chicoki N."/>
            <person name="Fauchery L."/>
            <person name="Kohler A."/>
            <person name="Kuo A."/>
            <person name="Labutti K."/>
            <person name="Pangilinan J."/>
            <person name="Lipzen A."/>
            <person name="Riley R."/>
            <person name="Andreopoulos W."/>
            <person name="He G."/>
            <person name="Johnson J."/>
            <person name="Barry K.W."/>
            <person name="Grigoriev I.V."/>
            <person name="Nagy L."/>
            <person name="Hibbett D."/>
            <person name="Henrissat B."/>
            <person name="Matheny P.B."/>
            <person name="Labbe J."/>
            <person name="Martin F."/>
        </authorList>
    </citation>
    <scope>NUCLEOTIDE SEQUENCE</scope>
    <source>
        <strain evidence="1">EC-137</strain>
    </source>
</reference>
<protein>
    <submittedName>
        <fullName evidence="1">Uncharacterized protein</fullName>
    </submittedName>
</protein>
<sequence length="117" mass="13042">MSRRFLCCLPLKFGVWLFTLLFFAWGTALTVIGWFGVARYGLEQSLDEAIDTYHSMHPCCPSNGVQVWALEHTSSTRSTGAEIVVDSSTTATRLASSLKTIVAERSTSFEEPLLRYT</sequence>
<accession>A0ACB8QD72</accession>
<name>A0ACB8QD72_9AGAM</name>
<evidence type="ECO:0000313" key="2">
    <source>
        <dbReference type="Proteomes" id="UP000814128"/>
    </source>
</evidence>
<evidence type="ECO:0000313" key="1">
    <source>
        <dbReference type="EMBL" id="KAI0029699.1"/>
    </source>
</evidence>